<dbReference type="EMBL" id="JADGIZ020000089">
    <property type="protein sequence ID" value="KAL2911726.1"/>
    <property type="molecule type" value="Genomic_DNA"/>
</dbReference>
<name>A0ABR4MWT5_9FUNG</name>
<accession>A0ABR4MWT5</accession>
<proteinExistence type="predicted"/>
<evidence type="ECO:0008006" key="4">
    <source>
        <dbReference type="Google" id="ProtNLM"/>
    </source>
</evidence>
<keyword evidence="1" id="KW-1133">Transmembrane helix</keyword>
<feature type="transmembrane region" description="Helical" evidence="1">
    <location>
        <begin position="51"/>
        <end position="73"/>
    </location>
</feature>
<evidence type="ECO:0000256" key="1">
    <source>
        <dbReference type="SAM" id="Phobius"/>
    </source>
</evidence>
<organism evidence="2 3">
    <name type="scientific">Polyrhizophydium stewartii</name>
    <dbReference type="NCBI Taxonomy" id="2732419"/>
    <lineage>
        <taxon>Eukaryota</taxon>
        <taxon>Fungi</taxon>
        <taxon>Fungi incertae sedis</taxon>
        <taxon>Chytridiomycota</taxon>
        <taxon>Chytridiomycota incertae sedis</taxon>
        <taxon>Chytridiomycetes</taxon>
        <taxon>Rhizophydiales</taxon>
        <taxon>Rhizophydiales incertae sedis</taxon>
        <taxon>Polyrhizophydium</taxon>
    </lineage>
</organism>
<dbReference type="Proteomes" id="UP001527925">
    <property type="component" value="Unassembled WGS sequence"/>
</dbReference>
<evidence type="ECO:0000313" key="2">
    <source>
        <dbReference type="EMBL" id="KAL2911726.1"/>
    </source>
</evidence>
<feature type="transmembrane region" description="Helical" evidence="1">
    <location>
        <begin position="93"/>
        <end position="122"/>
    </location>
</feature>
<comment type="caution">
    <text evidence="2">The sequence shown here is derived from an EMBL/GenBank/DDBJ whole genome shotgun (WGS) entry which is preliminary data.</text>
</comment>
<gene>
    <name evidence="2" type="ORF">HK105_208783</name>
</gene>
<keyword evidence="1" id="KW-0472">Membrane</keyword>
<keyword evidence="3" id="KW-1185">Reference proteome</keyword>
<feature type="transmembrane region" description="Helical" evidence="1">
    <location>
        <begin position="20"/>
        <end position="39"/>
    </location>
</feature>
<evidence type="ECO:0000313" key="3">
    <source>
        <dbReference type="Proteomes" id="UP001527925"/>
    </source>
</evidence>
<sequence length="137" mass="15488">MKHTETIKRTALHEWIRWQAITAAVFLLNGGIYSFIFPYETTNIIKMKMPALFNPLPIPGIVAIVAAVLILLIEYEVSLFASFNNQLFKSILYLPLGIFTALQLTLVQPGVFLVMIAIELVVDSMSPQPEDKERLPR</sequence>
<protein>
    <recommendedName>
        <fullName evidence="4">Tripartite tricarboxylate transporter TctB family protein</fullName>
    </recommendedName>
</protein>
<reference evidence="2 3" key="1">
    <citation type="submission" date="2023-09" db="EMBL/GenBank/DDBJ databases">
        <title>Pangenome analysis of Batrachochytrium dendrobatidis and related Chytrids.</title>
        <authorList>
            <person name="Yacoub M.N."/>
            <person name="Stajich J.E."/>
            <person name="James T.Y."/>
        </authorList>
    </citation>
    <scope>NUCLEOTIDE SEQUENCE [LARGE SCALE GENOMIC DNA]</scope>
    <source>
        <strain evidence="2 3">JEL0888</strain>
    </source>
</reference>
<keyword evidence="1" id="KW-0812">Transmembrane</keyword>